<dbReference type="InterPro" id="IPR009797">
    <property type="entry name" value="DUF1367"/>
</dbReference>
<dbReference type="Pfam" id="PF07105">
    <property type="entry name" value="DUF1367"/>
    <property type="match status" value="2"/>
</dbReference>
<dbReference type="EMBL" id="LR797498">
    <property type="protein sequence ID" value="CAB4220559.1"/>
    <property type="molecule type" value="Genomic_DNA"/>
</dbReference>
<dbReference type="EMBL" id="LR796974">
    <property type="protein sequence ID" value="CAB4179244.1"/>
    <property type="molecule type" value="Genomic_DNA"/>
</dbReference>
<dbReference type="EMBL" id="LR797121">
    <property type="protein sequence ID" value="CAB4188287.1"/>
    <property type="molecule type" value="Genomic_DNA"/>
</dbReference>
<proteinExistence type="predicted"/>
<evidence type="ECO:0008006" key="5">
    <source>
        <dbReference type="Google" id="ProtNLM"/>
    </source>
</evidence>
<gene>
    <name evidence="2" type="ORF">UFOVP1027_51</name>
    <name evidence="3" type="ORF">UFOVP1182_17</name>
    <name evidence="4" type="ORF">UFOVP1632_33</name>
    <name evidence="1" type="ORF">UFOVP530_51</name>
</gene>
<name>A0A6J5MQU8_9CAUD</name>
<evidence type="ECO:0000313" key="4">
    <source>
        <dbReference type="EMBL" id="CAB4220559.1"/>
    </source>
</evidence>
<reference evidence="1" key="1">
    <citation type="submission" date="2020-04" db="EMBL/GenBank/DDBJ databases">
        <authorList>
            <person name="Chiriac C."/>
            <person name="Salcher M."/>
            <person name="Ghai R."/>
            <person name="Kavagutti S V."/>
        </authorList>
    </citation>
    <scope>NUCLEOTIDE SEQUENCE</scope>
</reference>
<organism evidence="1">
    <name type="scientific">uncultured Caudovirales phage</name>
    <dbReference type="NCBI Taxonomy" id="2100421"/>
    <lineage>
        <taxon>Viruses</taxon>
        <taxon>Duplodnaviria</taxon>
        <taxon>Heunggongvirae</taxon>
        <taxon>Uroviricota</taxon>
        <taxon>Caudoviricetes</taxon>
        <taxon>Peduoviridae</taxon>
        <taxon>Maltschvirus</taxon>
        <taxon>Maltschvirus maltsch</taxon>
    </lineage>
</organism>
<evidence type="ECO:0000313" key="1">
    <source>
        <dbReference type="EMBL" id="CAB4149058.1"/>
    </source>
</evidence>
<sequence>MKITLVKQLNGQFKLAYDSDFEQAKKIKTGEFYEFSYSKPRNYMFHKKFFALVELVYQNQESYTNKDDLREDLTIDAGFYRTTTNLQGKEIKKAQSISFAKMDEIEFNEFYNRFIDAVVRWLKIDKQDLIDNIQQYF</sequence>
<dbReference type="EMBL" id="LR796504">
    <property type="protein sequence ID" value="CAB4149058.1"/>
    <property type="molecule type" value="Genomic_DNA"/>
</dbReference>
<protein>
    <recommendedName>
        <fullName evidence="5">DUF1367 family protein</fullName>
    </recommendedName>
</protein>
<evidence type="ECO:0000313" key="2">
    <source>
        <dbReference type="EMBL" id="CAB4179244.1"/>
    </source>
</evidence>
<accession>A0A6J5MQU8</accession>
<evidence type="ECO:0000313" key="3">
    <source>
        <dbReference type="EMBL" id="CAB4188287.1"/>
    </source>
</evidence>